<dbReference type="Pfam" id="PF07702">
    <property type="entry name" value="UTRA"/>
    <property type="match status" value="1"/>
</dbReference>
<dbReference type="GO" id="GO:0003700">
    <property type="term" value="F:DNA-binding transcription factor activity"/>
    <property type="evidence" value="ECO:0007669"/>
    <property type="project" value="InterPro"/>
</dbReference>
<dbReference type="Gene3D" id="3.40.1410.10">
    <property type="entry name" value="Chorismate lyase-like"/>
    <property type="match status" value="1"/>
</dbReference>
<keyword evidence="1" id="KW-0805">Transcription regulation</keyword>
<feature type="domain" description="HTH gntR-type" evidence="4">
    <location>
        <begin position="2"/>
        <end position="72"/>
    </location>
</feature>
<dbReference type="Pfam" id="PF00392">
    <property type="entry name" value="GntR"/>
    <property type="match status" value="1"/>
</dbReference>
<dbReference type="InterPro" id="IPR050679">
    <property type="entry name" value="Bact_HTH_transcr_reg"/>
</dbReference>
<accession>A0A3G6ITR4</accession>
<gene>
    <name evidence="5" type="primary">yidP</name>
    <name evidence="5" type="ORF">CPPEL_04575</name>
</gene>
<dbReference type="GO" id="GO:0045892">
    <property type="term" value="P:negative regulation of DNA-templated transcription"/>
    <property type="evidence" value="ECO:0007669"/>
    <property type="project" value="TreeGrafter"/>
</dbReference>
<organism evidence="5 6">
    <name type="scientific">Corynebacterium pseudopelargi</name>
    <dbReference type="NCBI Taxonomy" id="2080757"/>
    <lineage>
        <taxon>Bacteria</taxon>
        <taxon>Bacillati</taxon>
        <taxon>Actinomycetota</taxon>
        <taxon>Actinomycetes</taxon>
        <taxon>Mycobacteriales</taxon>
        <taxon>Corynebacteriaceae</taxon>
        <taxon>Corynebacterium</taxon>
    </lineage>
</organism>
<evidence type="ECO:0000256" key="1">
    <source>
        <dbReference type="ARBA" id="ARBA00023015"/>
    </source>
</evidence>
<dbReference type="OrthoDB" id="7363114at2"/>
<dbReference type="SMART" id="SM00345">
    <property type="entry name" value="HTH_GNTR"/>
    <property type="match status" value="1"/>
</dbReference>
<dbReference type="CDD" id="cd07377">
    <property type="entry name" value="WHTH_GntR"/>
    <property type="match status" value="1"/>
</dbReference>
<dbReference type="SMART" id="SM00866">
    <property type="entry name" value="UTRA"/>
    <property type="match status" value="1"/>
</dbReference>
<dbReference type="RefSeq" id="WP_123960012.1">
    <property type="nucleotide sequence ID" value="NZ_CP033898.1"/>
</dbReference>
<proteinExistence type="predicted"/>
<dbReference type="PRINTS" id="PR00035">
    <property type="entry name" value="HTHGNTR"/>
</dbReference>
<dbReference type="EMBL" id="CP033898">
    <property type="protein sequence ID" value="AZA09042.1"/>
    <property type="molecule type" value="Genomic_DNA"/>
</dbReference>
<dbReference type="PANTHER" id="PTHR44846">
    <property type="entry name" value="MANNOSYL-D-GLYCERATE TRANSPORT/METABOLISM SYSTEM REPRESSOR MNGR-RELATED"/>
    <property type="match status" value="1"/>
</dbReference>
<evidence type="ECO:0000313" key="5">
    <source>
        <dbReference type="EMBL" id="AZA09042.1"/>
    </source>
</evidence>
<dbReference type="InterPro" id="IPR036388">
    <property type="entry name" value="WH-like_DNA-bd_sf"/>
</dbReference>
<dbReference type="Gene3D" id="1.10.10.10">
    <property type="entry name" value="Winged helix-like DNA-binding domain superfamily/Winged helix DNA-binding domain"/>
    <property type="match status" value="1"/>
</dbReference>
<evidence type="ECO:0000256" key="2">
    <source>
        <dbReference type="ARBA" id="ARBA00023125"/>
    </source>
</evidence>
<dbReference type="PANTHER" id="PTHR44846:SF1">
    <property type="entry name" value="MANNOSYL-D-GLYCERATE TRANSPORT_METABOLISM SYSTEM REPRESSOR MNGR-RELATED"/>
    <property type="match status" value="1"/>
</dbReference>
<dbReference type="KEGG" id="cpso:CPPEL_04575"/>
<evidence type="ECO:0000313" key="6">
    <source>
        <dbReference type="Proteomes" id="UP000271426"/>
    </source>
</evidence>
<evidence type="ECO:0000256" key="3">
    <source>
        <dbReference type="ARBA" id="ARBA00023163"/>
    </source>
</evidence>
<dbReference type="AlphaFoldDB" id="A0A3G6ITR4"/>
<evidence type="ECO:0000259" key="4">
    <source>
        <dbReference type="PROSITE" id="PS50949"/>
    </source>
</evidence>
<keyword evidence="2" id="KW-0238">DNA-binding</keyword>
<keyword evidence="6" id="KW-1185">Reference proteome</keyword>
<dbReference type="Proteomes" id="UP000271426">
    <property type="component" value="Chromosome"/>
</dbReference>
<dbReference type="GO" id="GO:0003677">
    <property type="term" value="F:DNA binding"/>
    <property type="evidence" value="ECO:0007669"/>
    <property type="project" value="UniProtKB-KW"/>
</dbReference>
<name>A0A3G6ITR4_9CORY</name>
<reference evidence="5 6" key="1">
    <citation type="submission" date="2018-11" db="EMBL/GenBank/DDBJ databases">
        <authorList>
            <person name="Kleinhagauer T."/>
            <person name="Glaeser S.P."/>
            <person name="Spergser J."/>
            <person name="Ruckert C."/>
            <person name="Kaempfer P."/>
            <person name="Busse H.-J."/>
        </authorList>
    </citation>
    <scope>NUCLEOTIDE SEQUENCE [LARGE SCALE GENOMIC DNA]</scope>
    <source>
        <strain evidence="5 6">812CH</strain>
    </source>
</reference>
<dbReference type="InterPro" id="IPR011663">
    <property type="entry name" value="UTRA"/>
</dbReference>
<keyword evidence="3" id="KW-0804">Transcription</keyword>
<dbReference type="InterPro" id="IPR000524">
    <property type="entry name" value="Tscrpt_reg_HTH_GntR"/>
</dbReference>
<dbReference type="PROSITE" id="PS50949">
    <property type="entry name" value="HTH_GNTR"/>
    <property type="match status" value="1"/>
</dbReference>
<dbReference type="InterPro" id="IPR028978">
    <property type="entry name" value="Chorismate_lyase_/UTRA_dom_sf"/>
</dbReference>
<dbReference type="InterPro" id="IPR036390">
    <property type="entry name" value="WH_DNA-bd_sf"/>
</dbReference>
<dbReference type="SUPFAM" id="SSF64288">
    <property type="entry name" value="Chorismate lyase-like"/>
    <property type="match status" value="1"/>
</dbReference>
<sequence>MAKRYLAVAEELRHRIEADHYQRGGKLESERALLEQFHVSRSTIRKALELLESDGLIVRRQGRGGGTFVQAKPPQVDLNEMSGFMPQLRLKGLSVASELLSASLDYATATHAEQLAVPLRSPVFRIVRLRRVEGVPLLIEDSVFPATAFPELLKEDLTQSLYELLDRRFHRAPHSKREVIVPATANAWQRERLQLLKKELVLRIMRTAYDAEGIPIEYSVDVLRRDVGRVRVATNQPPEG</sequence>
<protein>
    <submittedName>
        <fullName evidence="5">Putative HTH-type transcriptional regulator YidP</fullName>
    </submittedName>
</protein>
<dbReference type="SUPFAM" id="SSF46785">
    <property type="entry name" value="Winged helix' DNA-binding domain"/>
    <property type="match status" value="1"/>
</dbReference>